<proteinExistence type="inferred from homology"/>
<comment type="function">
    <text evidence="1">Required for the transposition of the insertion element.</text>
</comment>
<comment type="caution">
    <text evidence="6">The sequence shown here is derived from an EMBL/GenBank/DDBJ whole genome shotgun (WGS) entry which is preliminary data.</text>
</comment>
<accession>A0A5C8GJD7</accession>
<evidence type="ECO:0000256" key="3">
    <source>
        <dbReference type="ARBA" id="ARBA00022578"/>
    </source>
</evidence>
<organism evidence="6 7">
    <name type="scientific">Prevotella brunnea</name>
    <dbReference type="NCBI Taxonomy" id="2508867"/>
    <lineage>
        <taxon>Bacteria</taxon>
        <taxon>Pseudomonadati</taxon>
        <taxon>Bacteroidota</taxon>
        <taxon>Bacteroidia</taxon>
        <taxon>Bacteroidales</taxon>
        <taxon>Prevotellaceae</taxon>
        <taxon>Prevotella</taxon>
    </lineage>
</organism>
<dbReference type="EMBL" id="SDIK01000044">
    <property type="protein sequence ID" value="TXJ62087.1"/>
    <property type="molecule type" value="Genomic_DNA"/>
</dbReference>
<evidence type="ECO:0000313" key="6">
    <source>
        <dbReference type="EMBL" id="TXJ62087.1"/>
    </source>
</evidence>
<dbReference type="AlphaFoldDB" id="A0A5C8GJD7"/>
<dbReference type="Pfam" id="PF00872">
    <property type="entry name" value="Transposase_mut"/>
    <property type="match status" value="1"/>
</dbReference>
<keyword evidence="3" id="KW-0815">Transposition</keyword>
<dbReference type="Proteomes" id="UP000321612">
    <property type="component" value="Unassembled WGS sequence"/>
</dbReference>
<dbReference type="RefSeq" id="WP_147785597.1">
    <property type="nucleotide sequence ID" value="NZ_SDIK01000044.1"/>
</dbReference>
<comment type="similarity">
    <text evidence="2">Belongs to the transposase mutator family.</text>
</comment>
<name>A0A5C8GJD7_9BACT</name>
<evidence type="ECO:0000313" key="7">
    <source>
        <dbReference type="Proteomes" id="UP000321612"/>
    </source>
</evidence>
<evidence type="ECO:0000256" key="1">
    <source>
        <dbReference type="ARBA" id="ARBA00002190"/>
    </source>
</evidence>
<dbReference type="GO" id="GO:0006313">
    <property type="term" value="P:DNA transposition"/>
    <property type="evidence" value="ECO:0007669"/>
    <property type="project" value="InterPro"/>
</dbReference>
<gene>
    <name evidence="6" type="ORF">ETF27_06170</name>
</gene>
<evidence type="ECO:0000256" key="4">
    <source>
        <dbReference type="ARBA" id="ARBA00023125"/>
    </source>
</evidence>
<dbReference type="InterPro" id="IPR001207">
    <property type="entry name" value="Transposase_mutator"/>
</dbReference>
<reference evidence="7" key="1">
    <citation type="submission" date="2019-05" db="EMBL/GenBank/DDBJ databases">
        <title>Prevotella brunnea sp. nov., isolated from a wound of a patient.</title>
        <authorList>
            <person name="Buhl M."/>
        </authorList>
    </citation>
    <scope>NUCLEOTIDE SEQUENCE [LARGE SCALE GENOMIC DNA]</scope>
    <source>
        <strain evidence="7">A2672</strain>
    </source>
</reference>
<dbReference type="GO" id="GO:0003677">
    <property type="term" value="F:DNA binding"/>
    <property type="evidence" value="ECO:0007669"/>
    <property type="project" value="UniProtKB-KW"/>
</dbReference>
<sequence length="281" mass="32856">MYFCGDCKKQFQGGRRIDSTTLWQSYLTEKRTVKELSVMHKCSERTIRRKLKLVAESFTPSFPKEATVIIDTTYFSRTFGVMLFQDATSRKLLYRKFVKNETNKEYLSGLEDIKDRGTKIVAVVCDGHTGLLQAITFCPVQMCQFHQLQIIRRLLTNSPHLPASIELLALARKMFTIGKEQFLMEFGKWCVRWEDFLNERTTLISGKTTYTHRRLRTAKRSLRTHLKWLFTYEEHTEVNIPNTTNMLEGYNSQLKRALLNHNGLSDTNKKKFIDGFLNITK</sequence>
<dbReference type="GO" id="GO:0004803">
    <property type="term" value="F:transposase activity"/>
    <property type="evidence" value="ECO:0007669"/>
    <property type="project" value="InterPro"/>
</dbReference>
<keyword evidence="7" id="KW-1185">Reference proteome</keyword>
<keyword evidence="4" id="KW-0238">DNA-binding</keyword>
<evidence type="ECO:0000256" key="2">
    <source>
        <dbReference type="ARBA" id="ARBA00010961"/>
    </source>
</evidence>
<evidence type="ECO:0000256" key="5">
    <source>
        <dbReference type="ARBA" id="ARBA00023172"/>
    </source>
</evidence>
<protein>
    <submittedName>
        <fullName evidence="6">Transposase</fullName>
    </submittedName>
</protein>
<keyword evidence="5" id="KW-0233">DNA recombination</keyword>
<dbReference type="OrthoDB" id="834313at2"/>